<evidence type="ECO:0000313" key="3">
    <source>
        <dbReference type="Proteomes" id="UP000481153"/>
    </source>
</evidence>
<protein>
    <submittedName>
        <fullName evidence="2">Uncharacterized protein</fullName>
    </submittedName>
</protein>
<feature type="transmembrane region" description="Helical" evidence="1">
    <location>
        <begin position="153"/>
        <end position="176"/>
    </location>
</feature>
<accession>A0A6G0WCS9</accession>
<feature type="transmembrane region" description="Helical" evidence="1">
    <location>
        <begin position="129"/>
        <end position="147"/>
    </location>
</feature>
<keyword evidence="1" id="KW-0812">Transmembrane</keyword>
<comment type="caution">
    <text evidence="2">The sequence shown here is derived from an EMBL/GenBank/DDBJ whole genome shotgun (WGS) entry which is preliminary data.</text>
</comment>
<keyword evidence="3" id="KW-1185">Reference proteome</keyword>
<dbReference type="Proteomes" id="UP000481153">
    <property type="component" value="Unassembled WGS sequence"/>
</dbReference>
<keyword evidence="1" id="KW-1133">Transmembrane helix</keyword>
<dbReference type="VEuPathDB" id="FungiDB:AeMF1_013620"/>
<reference evidence="2 3" key="1">
    <citation type="submission" date="2019-07" db="EMBL/GenBank/DDBJ databases">
        <title>Genomics analysis of Aphanomyces spp. identifies a new class of oomycete effector associated with host adaptation.</title>
        <authorList>
            <person name="Gaulin E."/>
        </authorList>
    </citation>
    <scope>NUCLEOTIDE SEQUENCE [LARGE SCALE GENOMIC DNA]</scope>
    <source>
        <strain evidence="2 3">ATCC 201684</strain>
    </source>
</reference>
<dbReference type="EMBL" id="VJMJ01000246">
    <property type="protein sequence ID" value="KAF0725265.1"/>
    <property type="molecule type" value="Genomic_DNA"/>
</dbReference>
<dbReference type="AlphaFoldDB" id="A0A6G0WCS9"/>
<name>A0A6G0WCS9_9STRA</name>
<evidence type="ECO:0000256" key="1">
    <source>
        <dbReference type="SAM" id="Phobius"/>
    </source>
</evidence>
<gene>
    <name evidence="2" type="ORF">Ae201684_016230</name>
</gene>
<proteinExistence type="predicted"/>
<feature type="transmembrane region" description="Helical" evidence="1">
    <location>
        <begin position="14"/>
        <end position="34"/>
    </location>
</feature>
<organism evidence="2 3">
    <name type="scientific">Aphanomyces euteiches</name>
    <dbReference type="NCBI Taxonomy" id="100861"/>
    <lineage>
        <taxon>Eukaryota</taxon>
        <taxon>Sar</taxon>
        <taxon>Stramenopiles</taxon>
        <taxon>Oomycota</taxon>
        <taxon>Saprolegniomycetes</taxon>
        <taxon>Saprolegniales</taxon>
        <taxon>Verrucalvaceae</taxon>
        <taxon>Aphanomyces</taxon>
    </lineage>
</organism>
<sequence>MLGSLGVESLFGSIHAYLVLSDAFSVILRARATLKSQRWRMRFKDQNVPSMVSLHGQRQPASVYPVENGTKSCSFHVDPRGASSPSRRRLTEDLDRCSVGDRKRWQELSAFLVPRPTSHHKLRDSETKCFLLAAILAFTPFPLRRPLLMESPALTVVMVVAVITLLGFAAVAIAVYCRQGHTVESPASVVPHHSFIAATPPPSTLADERRQKMMAIFKLRSDVGSEATDGSDVDALSSVQCVMDSDTFL</sequence>
<evidence type="ECO:0000313" key="2">
    <source>
        <dbReference type="EMBL" id="KAF0725265.1"/>
    </source>
</evidence>
<keyword evidence="1" id="KW-0472">Membrane</keyword>